<gene>
    <name evidence="4" type="ORF">AK812_SmicGene29809</name>
</gene>
<evidence type="ECO:0008006" key="6">
    <source>
        <dbReference type="Google" id="ProtNLM"/>
    </source>
</evidence>
<sequence>MFCIPSHVNCYLWFFCKVGLWSLKIPLPVCCGSRPNASIGFVVMHSRLRKLLHACTASRLLSHGLSSRTCPTCPILLRFVRTALDFTRHSPVAVIRPACFSPGIPRAILPLCVRTLLRFWHLSCPATTVWYHFLDWESCLLPPRSSWPVPPSRVEDGAGAVSTASWAVPSGPNCFAALRKSWTSRILSGDFLAKFRANIASGAKHPPISDSDLVPFLSDLRSCLCVPEAEFQQLLHVPAGQPFRLFLLKALLSVANDPDTAFIDLLVSGVPLGVDEPMPPCPSLFPAPPASEPDMDLSHCESSWGSALSDPATVDRLLQADVSEGWIAEVPGGLPALKRQYDRSAVGKLGLVKAPDRDPRLVVDSSVSGVTAHTHLPNKSANPTITGLRRCLPCRTSLERLFALILDVSKAHRRILIRPSDRGLLCFFHRRRLYQCLTLNFGARASGYYWARVAGLLSRLLHRLLFVRHALFIYVDDLISLFSGPSAPVWASIMCVLLLLLRVPMSWHKAYLGCRPSWIGWSMDFDSMSATLEAPKLARLRDLLGLVLRSDSKFCCTDLRLELSDKATSEAKDVIEEIAKEFGFVAYAARRGGKGAYKGKSTAQAEPADEKVQALDEIAGKIEADASLSSKRCDHLLYPYWNLTPDQEKSVHQIMEVFNQEYSVRRKVLTRRLDVTIQAFLWSPKADSYMEQISQAISAVMDWRDHLSSASIGSWHMLATDEKTVQEPPKISSITALKSVVKTIIIGAVPDRGGVPEGYTVEDIAKDIVKANVALTKKDQGGGGKGASAQTAAAMSAKRWVGKGMGSGDARDSPRGEKGGGGGGYYGGKGKGGDGGGGYYGKGGGGGGGYYSQGKGGDGGGGYYSQKGGGGGGYYSQGGGGGGGYYSKGGGDGGGGGGYYAQGGGGGGFYAQGGGGGGGYYAQGGGGGGYYGGKGDKGGGGFGGRQSDRPPTSKGWTKGGGGGWG</sequence>
<name>A0A1Q9D0W8_SYMMI</name>
<reference evidence="4 5" key="1">
    <citation type="submission" date="2016-02" db="EMBL/GenBank/DDBJ databases">
        <title>Genome analysis of coral dinoflagellate symbionts highlights evolutionary adaptations to a symbiotic lifestyle.</title>
        <authorList>
            <person name="Aranda M."/>
            <person name="Li Y."/>
            <person name="Liew Y.J."/>
            <person name="Baumgarten S."/>
            <person name="Simakov O."/>
            <person name="Wilson M."/>
            <person name="Piel J."/>
            <person name="Ashoor H."/>
            <person name="Bougouffa S."/>
            <person name="Bajic V.B."/>
            <person name="Ryu T."/>
            <person name="Ravasi T."/>
            <person name="Bayer T."/>
            <person name="Micklem G."/>
            <person name="Kim H."/>
            <person name="Bhak J."/>
            <person name="Lajeunesse T.C."/>
            <person name="Voolstra C.R."/>
        </authorList>
    </citation>
    <scope>NUCLEOTIDE SEQUENCE [LARGE SCALE GENOMIC DNA]</scope>
    <source>
        <strain evidence="4 5">CCMP2467</strain>
    </source>
</reference>
<dbReference type="SUPFAM" id="SSF56672">
    <property type="entry name" value="DNA/RNA polymerases"/>
    <property type="match status" value="1"/>
</dbReference>
<dbReference type="Proteomes" id="UP000186817">
    <property type="component" value="Unassembled WGS sequence"/>
</dbReference>
<dbReference type="OrthoDB" id="5863171at2759"/>
<proteinExistence type="inferred from homology"/>
<keyword evidence="3" id="KW-0732">Signal</keyword>
<dbReference type="InterPro" id="IPR043502">
    <property type="entry name" value="DNA/RNA_pol_sf"/>
</dbReference>
<evidence type="ECO:0000256" key="2">
    <source>
        <dbReference type="SAM" id="MobiDB-lite"/>
    </source>
</evidence>
<evidence type="ECO:0000256" key="3">
    <source>
        <dbReference type="SAM" id="SignalP"/>
    </source>
</evidence>
<feature type="region of interest" description="Disordered" evidence="2">
    <location>
        <begin position="937"/>
        <end position="965"/>
    </location>
</feature>
<feature type="compositionally biased region" description="Basic and acidic residues" evidence="2">
    <location>
        <begin position="809"/>
        <end position="818"/>
    </location>
</feature>
<dbReference type="PANTHER" id="PTHR31353">
    <property type="entry name" value="FAM98"/>
    <property type="match status" value="1"/>
</dbReference>
<dbReference type="Pfam" id="PF10239">
    <property type="entry name" value="DUF2465"/>
    <property type="match status" value="1"/>
</dbReference>
<comment type="similarity">
    <text evidence="1">Belongs to the FAM98 family.</text>
</comment>
<protein>
    <recommendedName>
        <fullName evidence="6">Reverse transcriptase domain-containing protein</fullName>
    </recommendedName>
</protein>
<evidence type="ECO:0000313" key="5">
    <source>
        <dbReference type="Proteomes" id="UP000186817"/>
    </source>
</evidence>
<dbReference type="PANTHER" id="PTHR31353:SF1">
    <property type="entry name" value="PROTEIN FAM98B"/>
    <property type="match status" value="1"/>
</dbReference>
<accession>A0A1Q9D0W8</accession>
<evidence type="ECO:0000256" key="1">
    <source>
        <dbReference type="ARBA" id="ARBA00007218"/>
    </source>
</evidence>
<dbReference type="InterPro" id="IPR018797">
    <property type="entry name" value="FAM98"/>
</dbReference>
<comment type="caution">
    <text evidence="4">The sequence shown here is derived from an EMBL/GenBank/DDBJ whole genome shotgun (WGS) entry which is preliminary data.</text>
</comment>
<keyword evidence="5" id="KW-1185">Reference proteome</keyword>
<feature type="chain" id="PRO_5013158588" description="Reverse transcriptase domain-containing protein" evidence="3">
    <location>
        <begin position="32"/>
        <end position="965"/>
    </location>
</feature>
<feature type="region of interest" description="Disordered" evidence="2">
    <location>
        <begin position="800"/>
        <end position="825"/>
    </location>
</feature>
<dbReference type="EMBL" id="LSRX01000793">
    <property type="protein sequence ID" value="OLP88816.1"/>
    <property type="molecule type" value="Genomic_DNA"/>
</dbReference>
<dbReference type="AlphaFoldDB" id="A0A1Q9D0W8"/>
<evidence type="ECO:0000313" key="4">
    <source>
        <dbReference type="EMBL" id="OLP88816.1"/>
    </source>
</evidence>
<organism evidence="4 5">
    <name type="scientific">Symbiodinium microadriaticum</name>
    <name type="common">Dinoflagellate</name>
    <name type="synonym">Zooxanthella microadriatica</name>
    <dbReference type="NCBI Taxonomy" id="2951"/>
    <lineage>
        <taxon>Eukaryota</taxon>
        <taxon>Sar</taxon>
        <taxon>Alveolata</taxon>
        <taxon>Dinophyceae</taxon>
        <taxon>Suessiales</taxon>
        <taxon>Symbiodiniaceae</taxon>
        <taxon>Symbiodinium</taxon>
    </lineage>
</organism>
<feature type="signal peptide" evidence="3">
    <location>
        <begin position="1"/>
        <end position="31"/>
    </location>
</feature>
<dbReference type="GO" id="GO:0072669">
    <property type="term" value="C:tRNA-splicing ligase complex"/>
    <property type="evidence" value="ECO:0007669"/>
    <property type="project" value="TreeGrafter"/>
</dbReference>